<comment type="caution">
    <text evidence="1">The sequence shown here is derived from an EMBL/GenBank/DDBJ whole genome shotgun (WGS) entry which is preliminary data.</text>
</comment>
<reference evidence="1" key="1">
    <citation type="submission" date="2022-06" db="EMBL/GenBank/DDBJ databases">
        <title>Fusarium solani species complex genomes reveal bases of compartmentalisation and animal pathogenesis.</title>
        <authorList>
            <person name="Tsai I.J."/>
        </authorList>
    </citation>
    <scope>NUCLEOTIDE SEQUENCE</scope>
    <source>
        <strain evidence="1">Fu6.1</strain>
    </source>
</reference>
<accession>A0ACC0R3K3</accession>
<name>A0ACC0R3K3_9HYPO</name>
<gene>
    <name evidence="1" type="ORF">NCS57_00390000</name>
</gene>
<protein>
    <submittedName>
        <fullName evidence="1">Uncharacterized protein</fullName>
    </submittedName>
</protein>
<sequence length="326" mass="35428">MIRSRRRNPRPVKDKRLRPAGQLIRNELSKLLDKDFKPIKKPKGGRSASSHVSTSQPEEGSQDLAISSSSAIKATNPLSPDLFETPFIGAAQSLAVGDQPLPPLTYDPNALDPSLLLQDFDGYNAPSPALVPPASMYPDDLEGYGYQPYHPTQGTFDTNPETANGFAYTNTPLAEVWTAQGQHAVGPYSVQAPAMASPPAPAQPQTVKIWGPNKGWTSLNAVLDYSSQHSYLMASAAKKAGWHSFNPMAPEYSHQGSTQYGLVTPTHWINTLIKAEGFLGFPQRNENIYIFPKGQHCPANVDLIIGQKLWPDEAEGSTSVFDGLGF</sequence>
<evidence type="ECO:0000313" key="2">
    <source>
        <dbReference type="Proteomes" id="UP001065298"/>
    </source>
</evidence>
<dbReference type="EMBL" id="CM046505">
    <property type="protein sequence ID" value="KAI8674905.1"/>
    <property type="molecule type" value="Genomic_DNA"/>
</dbReference>
<proteinExistence type="predicted"/>
<dbReference type="Proteomes" id="UP001065298">
    <property type="component" value="Chromosome 3"/>
</dbReference>
<keyword evidence="2" id="KW-1185">Reference proteome</keyword>
<organism evidence="1 2">
    <name type="scientific">Fusarium keratoplasticum</name>
    <dbReference type="NCBI Taxonomy" id="1328300"/>
    <lineage>
        <taxon>Eukaryota</taxon>
        <taxon>Fungi</taxon>
        <taxon>Dikarya</taxon>
        <taxon>Ascomycota</taxon>
        <taxon>Pezizomycotina</taxon>
        <taxon>Sordariomycetes</taxon>
        <taxon>Hypocreomycetidae</taxon>
        <taxon>Hypocreales</taxon>
        <taxon>Nectriaceae</taxon>
        <taxon>Fusarium</taxon>
        <taxon>Fusarium solani species complex</taxon>
    </lineage>
</organism>
<evidence type="ECO:0000313" key="1">
    <source>
        <dbReference type="EMBL" id="KAI8674905.1"/>
    </source>
</evidence>